<dbReference type="InterPro" id="IPR016181">
    <property type="entry name" value="Acyl_CoA_acyltransferase"/>
</dbReference>
<evidence type="ECO:0000313" key="2">
    <source>
        <dbReference type="EMBL" id="MCY9518674.1"/>
    </source>
</evidence>
<feature type="domain" description="N-acetyltransferase" evidence="1">
    <location>
        <begin position="19"/>
        <end position="180"/>
    </location>
</feature>
<accession>A0ABT4DMU4</accession>
<keyword evidence="3" id="KW-1185">Reference proteome</keyword>
<dbReference type="SUPFAM" id="SSF55729">
    <property type="entry name" value="Acyl-CoA N-acyltransferases (Nat)"/>
    <property type="match status" value="1"/>
</dbReference>
<dbReference type="Proteomes" id="UP001207626">
    <property type="component" value="Unassembled WGS sequence"/>
</dbReference>
<evidence type="ECO:0000259" key="1">
    <source>
        <dbReference type="PROSITE" id="PS51186"/>
    </source>
</evidence>
<protein>
    <submittedName>
        <fullName evidence="2">GNAT family N-acetyltransferase</fullName>
    </submittedName>
</protein>
<dbReference type="PROSITE" id="PS51186">
    <property type="entry name" value="GNAT"/>
    <property type="match status" value="1"/>
</dbReference>
<dbReference type="InterPro" id="IPR051531">
    <property type="entry name" value="N-acetyltransferase"/>
</dbReference>
<dbReference type="PANTHER" id="PTHR43792">
    <property type="entry name" value="GNAT FAMILY, PUTATIVE (AFU_ORTHOLOGUE AFUA_3G00765)-RELATED-RELATED"/>
    <property type="match status" value="1"/>
</dbReference>
<dbReference type="PANTHER" id="PTHR43792:SF9">
    <property type="entry name" value="RIBOSOMAL-PROTEIN-ALANINE ACETYLTRANSFERASE"/>
    <property type="match status" value="1"/>
</dbReference>
<organism evidence="2 3">
    <name type="scientific">Paenibacillus apiarius</name>
    <dbReference type="NCBI Taxonomy" id="46240"/>
    <lineage>
        <taxon>Bacteria</taxon>
        <taxon>Bacillati</taxon>
        <taxon>Bacillota</taxon>
        <taxon>Bacilli</taxon>
        <taxon>Bacillales</taxon>
        <taxon>Paenibacillaceae</taxon>
        <taxon>Paenibacillus</taxon>
    </lineage>
</organism>
<dbReference type="EMBL" id="JAMDLW010000002">
    <property type="protein sequence ID" value="MCY9518674.1"/>
    <property type="molecule type" value="Genomic_DNA"/>
</dbReference>
<dbReference type="Gene3D" id="3.40.630.30">
    <property type="match status" value="1"/>
</dbReference>
<gene>
    <name evidence="2" type="ORF">M5X09_03155</name>
</gene>
<reference evidence="2 3" key="1">
    <citation type="submission" date="2022-05" db="EMBL/GenBank/DDBJ databases">
        <title>Genome Sequencing of Bee-Associated Microbes.</title>
        <authorList>
            <person name="Dunlap C."/>
        </authorList>
    </citation>
    <scope>NUCLEOTIDE SEQUENCE [LARGE SCALE GENOMIC DNA]</scope>
    <source>
        <strain evidence="2 3">NRRL NRS-1438</strain>
    </source>
</reference>
<sequence length="190" mass="22339">MRNSEPFFFQLPILKTARTLLRKMSLHDAEDMFLYCADSEVSRFTTWPIHRTMADTHHFLEFVIQRYDRGEIAPWGIVDLESDRLIGTCGFVNWKPSHARAEIGYVLARDYWNQGYMTEVVNEVIRYGFHTMKLVRIEARCHLDNAGSTKVLEKCGLQFEGVLRKHLFNKGRYEDVKQYSIINEPLVNEM</sequence>
<evidence type="ECO:0000313" key="3">
    <source>
        <dbReference type="Proteomes" id="UP001207626"/>
    </source>
</evidence>
<comment type="caution">
    <text evidence="2">The sequence shown here is derived from an EMBL/GenBank/DDBJ whole genome shotgun (WGS) entry which is preliminary data.</text>
</comment>
<dbReference type="Pfam" id="PF13302">
    <property type="entry name" value="Acetyltransf_3"/>
    <property type="match status" value="1"/>
</dbReference>
<proteinExistence type="predicted"/>
<name>A0ABT4DMU4_9BACL</name>
<dbReference type="InterPro" id="IPR000182">
    <property type="entry name" value="GNAT_dom"/>
</dbReference>